<dbReference type="AlphaFoldDB" id="A0A1B2I1M9"/>
<dbReference type="OrthoDB" id="9804858at2"/>
<evidence type="ECO:0000256" key="3">
    <source>
        <dbReference type="ARBA" id="ARBA00022679"/>
    </source>
</evidence>
<keyword evidence="5" id="KW-0100">Branched-chain amino acid biosynthesis</keyword>
<dbReference type="PANTHER" id="PTHR10277:SF9">
    <property type="entry name" value="2-ISOPROPYLMALATE SYNTHASE 1, CHLOROPLASTIC-RELATED"/>
    <property type="match status" value="1"/>
</dbReference>
<dbReference type="Proteomes" id="UP000093044">
    <property type="component" value="Chromosome"/>
</dbReference>
<dbReference type="GO" id="GO:0003852">
    <property type="term" value="F:2-isopropylmalate synthase activity"/>
    <property type="evidence" value="ECO:0007669"/>
    <property type="project" value="InterPro"/>
</dbReference>
<dbReference type="PANTHER" id="PTHR10277">
    <property type="entry name" value="HOMOCITRATE SYNTHASE-RELATED"/>
    <property type="match status" value="1"/>
</dbReference>
<protein>
    <recommendedName>
        <fullName evidence="1">2-isopropylmalate synthase</fullName>
    </recommendedName>
</protein>
<gene>
    <name evidence="7" type="ORF">BED41_01510</name>
</gene>
<dbReference type="InterPro" id="IPR013709">
    <property type="entry name" value="2-isopropylmalate_synth_dimer"/>
</dbReference>
<dbReference type="Pfam" id="PF00682">
    <property type="entry name" value="HMGL-like"/>
    <property type="match status" value="1"/>
</dbReference>
<dbReference type="GO" id="GO:0009098">
    <property type="term" value="P:L-leucine biosynthetic process"/>
    <property type="evidence" value="ECO:0007669"/>
    <property type="project" value="InterPro"/>
</dbReference>
<evidence type="ECO:0000256" key="4">
    <source>
        <dbReference type="ARBA" id="ARBA00023211"/>
    </source>
</evidence>
<dbReference type="Gene3D" id="3.30.160.270">
    <property type="match status" value="1"/>
</dbReference>
<dbReference type="EMBL" id="CP016757">
    <property type="protein sequence ID" value="ANZ43881.1"/>
    <property type="molecule type" value="Genomic_DNA"/>
</dbReference>
<evidence type="ECO:0000256" key="2">
    <source>
        <dbReference type="ARBA" id="ARBA00022605"/>
    </source>
</evidence>
<dbReference type="SUPFAM" id="SSF51569">
    <property type="entry name" value="Aldolase"/>
    <property type="match status" value="1"/>
</dbReference>
<evidence type="ECO:0000313" key="7">
    <source>
        <dbReference type="EMBL" id="ANZ43881.1"/>
    </source>
</evidence>
<evidence type="ECO:0000256" key="5">
    <source>
        <dbReference type="ARBA" id="ARBA00023304"/>
    </source>
</evidence>
<evidence type="ECO:0000259" key="6">
    <source>
        <dbReference type="PROSITE" id="PS50991"/>
    </source>
</evidence>
<keyword evidence="8" id="KW-1185">Reference proteome</keyword>
<proteinExistence type="predicted"/>
<sequence>MKRIKFTDITLREAARGLEGALSFKEIIEMAKILDKLNLDVISLAPITNVKIDSLLVRTVAAAVKKSTLSIPVGSTEAGVDTAWSAVAEAAHPRLYVEAPLSAVQMEFVCNKKPEGIIEMIGKLVRKSREYCADVEFAAVDATRSEPEFLYKALRTAVAAGASTVTICDSAGTMMPYEFNNFVKEIYANVPELKEAALAVKCSDELSMAAACAVSAVKAGASEVDVAVSGGCAPELETASHIIRMRGDDCGFFSGIKYTELNRSIAQMNWISRSERSKTSAFDTGLSISDGSDIRLDANDDITAVGKAVERLGYDLSEEDLVKVYDTFSNVAEKKSVGTKELEAIIATSALQVPPSYELVSFVINSGNVISATANIHCRHNGQDLFGLAVGDGPIDAAFLAIEQITGHHYDLDDFQIQAVTEGREAMGSTLVKLRSNGKLYSGNGISTDIIGSSIRAYFNALNKISYEENHR</sequence>
<keyword evidence="4" id="KW-0464">Manganese</keyword>
<dbReference type="Gene3D" id="3.20.20.70">
    <property type="entry name" value="Aldolase class I"/>
    <property type="match status" value="1"/>
</dbReference>
<dbReference type="InterPro" id="IPR000891">
    <property type="entry name" value="PYR_CT"/>
</dbReference>
<organism evidence="7 8">
    <name type="scientific">Cloacibacillus porcorum</name>
    <dbReference type="NCBI Taxonomy" id="1197717"/>
    <lineage>
        <taxon>Bacteria</taxon>
        <taxon>Thermotogati</taxon>
        <taxon>Synergistota</taxon>
        <taxon>Synergistia</taxon>
        <taxon>Synergistales</taxon>
        <taxon>Synergistaceae</taxon>
        <taxon>Cloacibacillus</taxon>
    </lineage>
</organism>
<evidence type="ECO:0000256" key="1">
    <source>
        <dbReference type="ARBA" id="ARBA00018198"/>
    </source>
</evidence>
<dbReference type="SUPFAM" id="SSF110921">
    <property type="entry name" value="2-isopropylmalate synthase LeuA, allosteric (dimerisation) domain"/>
    <property type="match status" value="1"/>
</dbReference>
<keyword evidence="3" id="KW-0808">Transferase</keyword>
<dbReference type="InterPro" id="IPR013785">
    <property type="entry name" value="Aldolase_TIM"/>
</dbReference>
<feature type="domain" description="Pyruvate carboxyltransferase" evidence="6">
    <location>
        <begin position="4"/>
        <end position="262"/>
    </location>
</feature>
<dbReference type="STRING" id="1197717.BED41_01510"/>
<dbReference type="InterPro" id="IPR036230">
    <property type="entry name" value="LeuA_allosteric_dom_sf"/>
</dbReference>
<dbReference type="KEGG" id="cpor:BED41_01510"/>
<dbReference type="SMART" id="SM00917">
    <property type="entry name" value="LeuA_dimer"/>
    <property type="match status" value="1"/>
</dbReference>
<dbReference type="GeneID" id="83056526"/>
<dbReference type="RefSeq" id="WP_066742177.1">
    <property type="nucleotide sequence ID" value="NZ_CP016757.1"/>
</dbReference>
<reference evidence="7" key="1">
    <citation type="submission" date="2016-08" db="EMBL/GenBank/DDBJ databases">
        <title>Complete genome of Cloacibacillus porcorum.</title>
        <authorList>
            <person name="Looft T."/>
            <person name="Bayles D.O."/>
            <person name="Alt D.P."/>
        </authorList>
    </citation>
    <scope>NUCLEOTIDE SEQUENCE [LARGE SCALE GENOMIC DNA]</scope>
    <source>
        <strain evidence="7">CL-84</strain>
    </source>
</reference>
<accession>A0A1B2I1M9</accession>
<dbReference type="PROSITE" id="PS50991">
    <property type="entry name" value="PYR_CT"/>
    <property type="match status" value="1"/>
</dbReference>
<keyword evidence="2" id="KW-0028">Amino-acid biosynthesis</keyword>
<dbReference type="InterPro" id="IPR050073">
    <property type="entry name" value="2-IPM_HCS-like"/>
</dbReference>
<dbReference type="Pfam" id="PF08502">
    <property type="entry name" value="LeuA_dimer"/>
    <property type="match status" value="1"/>
</dbReference>
<name>A0A1B2I1M9_9BACT</name>
<evidence type="ECO:0000313" key="8">
    <source>
        <dbReference type="Proteomes" id="UP000093044"/>
    </source>
</evidence>